<evidence type="ECO:0000256" key="2">
    <source>
        <dbReference type="SAM" id="Phobius"/>
    </source>
</evidence>
<dbReference type="Proteomes" id="UP000377803">
    <property type="component" value="Chromosome"/>
</dbReference>
<feature type="compositionally biased region" description="Basic and acidic residues" evidence="1">
    <location>
        <begin position="606"/>
        <end position="624"/>
    </location>
</feature>
<gene>
    <name evidence="4" type="ORF">LC1Nh_0370</name>
</gene>
<evidence type="ECO:0000256" key="1">
    <source>
        <dbReference type="SAM" id="MobiDB-lite"/>
    </source>
</evidence>
<reference evidence="5" key="1">
    <citation type="submission" date="2019-05" db="EMBL/GenBank/DDBJ databases">
        <title>Candidatus Nanohalobium constans, a novel model system to study the DPANN nano-sized archaea: genomic and physiological characterization of a nanoarchaeon co-cultured with its chitinotrophic host.</title>
        <authorList>
            <person name="La Cono V."/>
            <person name="Arcadi E."/>
            <person name="Crisafi F."/>
            <person name="Denaro R."/>
            <person name="La Spada G."/>
            <person name="Messina E."/>
            <person name="Smedile F."/>
            <person name="Toshchakov S.V."/>
            <person name="Shevchenko M.A."/>
            <person name="Golyshin P.N."/>
            <person name="Golyshina O.V."/>
            <person name="Ferrer M."/>
            <person name="Rohde M."/>
            <person name="Mushegian A."/>
            <person name="Sorokin D.Y."/>
            <person name="Giuliano L."/>
            <person name="Yakimov M.M."/>
        </authorList>
    </citation>
    <scope>NUCLEOTIDE SEQUENCE [LARGE SCALE GENOMIC DNA]</scope>
    <source>
        <strain evidence="5">LC1Nh</strain>
    </source>
</reference>
<dbReference type="SUPFAM" id="SSF52317">
    <property type="entry name" value="Class I glutamine amidotransferase-like"/>
    <property type="match status" value="1"/>
</dbReference>
<dbReference type="GeneID" id="42364753"/>
<feature type="domain" description="VWFA" evidence="3">
    <location>
        <begin position="326"/>
        <end position="502"/>
    </location>
</feature>
<dbReference type="InterPro" id="IPR029062">
    <property type="entry name" value="Class_I_gatase-like"/>
</dbReference>
<dbReference type="SUPFAM" id="SSF53300">
    <property type="entry name" value="vWA-like"/>
    <property type="match status" value="1"/>
</dbReference>
<keyword evidence="2" id="KW-1133">Transmembrane helix</keyword>
<proteinExistence type="predicted"/>
<keyword evidence="5" id="KW-1185">Reference proteome</keyword>
<dbReference type="PANTHER" id="PTHR37947">
    <property type="entry name" value="BLL2462 PROTEIN"/>
    <property type="match status" value="1"/>
</dbReference>
<keyword evidence="2" id="KW-0812">Transmembrane</keyword>
<feature type="transmembrane region" description="Helical" evidence="2">
    <location>
        <begin position="715"/>
        <end position="733"/>
    </location>
</feature>
<protein>
    <submittedName>
        <fullName evidence="4">von Willebrand factor type A</fullName>
    </submittedName>
</protein>
<sequence length="740" mass="81828">MLQNPEFLLLTPLILYSLHIILKKQGYSRKIGLSRALIVSLLLLAVSSPTITQEASSNTQEKINILVDNTSSMNAVENPELDIGGEKTVFIRANSSNIFSQAAQSIEQDSQNLLVTDGQTTEPSSDLVKAANRKNASISIHRLNGKKESAITIQGPSTTVPEAENRFTVKTSSAREEPVTINITLDGEKIYNGPTNKSYTFTRKFSSEGEHIIKAEIEGKDSIQRNNQYYKTVKVREKPEILSIGSPGSLEDNLNQFYDIENRDQLPEELDKYYSIIAKKPVENNNLQTYLAQGNGLMYTGSLKDKIPSYLPLKQSENDDGNSGAKVIILIDISEATGGECVRGTEEFCIDRSSSGGISKESIQIAYSLVDSLKKNNKVGVVAYSGDSYLVSEPKTLAYNRESIKEKISRIKPQGPSFHDLGIKGASELTEKNDTVVMLSDGNIGTYNRQDIDGKTRRQAESLEGKLITIGMGEEPNKPLLQDIAETTDGYYLENREAGRLNFRFGSGGGETQYTPIAVVNPNHFITRGLELNGDATDFEKVDAKRTGKKLVASSEGQEVLSAWRYGLGRVAAFSAGNQNLGRISDTDPTLVSKTASWTVGKPQRKRDQWKSVEDSAKPEKPEAKASYQIKGLTKRSEDLYTSKINVTEPGVHKWEGETYAYNYNPEVDEVGQDMDKLENIAQETGGMIYSQNNIEEISSEVDQTSRKVVKEISLMPYLLLLALIVFLGEVGYRKRKGRL</sequence>
<dbReference type="SMART" id="SM00327">
    <property type="entry name" value="VWA"/>
    <property type="match status" value="1"/>
</dbReference>
<accession>A0A5Q0UFV4</accession>
<evidence type="ECO:0000313" key="4">
    <source>
        <dbReference type="EMBL" id="QGA80271.1"/>
    </source>
</evidence>
<dbReference type="RefSeq" id="WP_153550009.1">
    <property type="nucleotide sequence ID" value="NZ_CP040089.1"/>
</dbReference>
<dbReference type="PANTHER" id="PTHR37947:SF1">
    <property type="entry name" value="BLL2462 PROTEIN"/>
    <property type="match status" value="1"/>
</dbReference>
<dbReference type="Pfam" id="PF00092">
    <property type="entry name" value="VWA"/>
    <property type="match status" value="1"/>
</dbReference>
<dbReference type="Gene3D" id="3.40.50.410">
    <property type="entry name" value="von Willebrand factor, type A domain"/>
    <property type="match status" value="1"/>
</dbReference>
<dbReference type="InterPro" id="IPR036465">
    <property type="entry name" value="vWFA_dom_sf"/>
</dbReference>
<keyword evidence="2" id="KW-0472">Membrane</keyword>
<dbReference type="InterPro" id="IPR002035">
    <property type="entry name" value="VWF_A"/>
</dbReference>
<evidence type="ECO:0000259" key="3">
    <source>
        <dbReference type="PROSITE" id="PS50234"/>
    </source>
</evidence>
<organism evidence="4 5">
    <name type="scientific">Candidatus Nanohalobium constans</name>
    <dbReference type="NCBI Taxonomy" id="2565781"/>
    <lineage>
        <taxon>Archaea</taxon>
        <taxon>Candidatus Nanohalarchaeota</taxon>
        <taxon>Candidatus Nanohalobia</taxon>
        <taxon>Candidatus Nanohalobiales</taxon>
        <taxon>Candidatus Nanohalobiaceae</taxon>
        <taxon>Candidatus Nanohalobium</taxon>
    </lineage>
</organism>
<dbReference type="Gene3D" id="3.40.50.880">
    <property type="match status" value="1"/>
</dbReference>
<evidence type="ECO:0000313" key="5">
    <source>
        <dbReference type="Proteomes" id="UP000377803"/>
    </source>
</evidence>
<dbReference type="KEGG" id="ncon:LC1Nh_0370"/>
<dbReference type="AlphaFoldDB" id="A0A5Q0UFV4"/>
<dbReference type="EMBL" id="CP040089">
    <property type="protein sequence ID" value="QGA80271.1"/>
    <property type="molecule type" value="Genomic_DNA"/>
</dbReference>
<dbReference type="PROSITE" id="PS50234">
    <property type="entry name" value="VWFA"/>
    <property type="match status" value="1"/>
</dbReference>
<name>A0A5Q0UFV4_9ARCH</name>
<feature type="region of interest" description="Disordered" evidence="1">
    <location>
        <begin position="599"/>
        <end position="626"/>
    </location>
</feature>
<dbReference type="OrthoDB" id="147382at2157"/>